<dbReference type="AlphaFoldDB" id="A0A8T9BW05"/>
<evidence type="ECO:0000256" key="6">
    <source>
        <dbReference type="ARBA" id="ARBA00022989"/>
    </source>
</evidence>
<proteinExistence type="inferred from homology"/>
<evidence type="ECO:0000256" key="5">
    <source>
        <dbReference type="ARBA" id="ARBA00022892"/>
    </source>
</evidence>
<dbReference type="InterPro" id="IPR056173">
    <property type="entry name" value="Sec20_C"/>
</dbReference>
<evidence type="ECO:0000256" key="2">
    <source>
        <dbReference type="ARBA" id="ARBA00022448"/>
    </source>
</evidence>
<dbReference type="GO" id="GO:0031201">
    <property type="term" value="C:SNARE complex"/>
    <property type="evidence" value="ECO:0007669"/>
    <property type="project" value="TreeGrafter"/>
</dbReference>
<dbReference type="Pfam" id="PF03908">
    <property type="entry name" value="Sec20"/>
    <property type="match status" value="1"/>
</dbReference>
<keyword evidence="4" id="KW-0256">Endoplasmic reticulum</keyword>
<keyword evidence="2" id="KW-0813">Transport</keyword>
<dbReference type="GO" id="GO:0005484">
    <property type="term" value="F:SNAP receptor activity"/>
    <property type="evidence" value="ECO:0007669"/>
    <property type="project" value="InterPro"/>
</dbReference>
<dbReference type="EMBL" id="QGMK01002196">
    <property type="protein sequence ID" value="TVY60665.1"/>
    <property type="molecule type" value="Genomic_DNA"/>
</dbReference>
<feature type="domain" description="Sec20 C-terminal" evidence="12">
    <location>
        <begin position="172"/>
        <end position="238"/>
    </location>
</feature>
<evidence type="ECO:0000256" key="7">
    <source>
        <dbReference type="ARBA" id="ARBA00023054"/>
    </source>
</evidence>
<organism evidence="13 14">
    <name type="scientific">Lachnellula suecica</name>
    <dbReference type="NCBI Taxonomy" id="602035"/>
    <lineage>
        <taxon>Eukaryota</taxon>
        <taxon>Fungi</taxon>
        <taxon>Dikarya</taxon>
        <taxon>Ascomycota</taxon>
        <taxon>Pezizomycotina</taxon>
        <taxon>Leotiomycetes</taxon>
        <taxon>Helotiales</taxon>
        <taxon>Lachnaceae</taxon>
        <taxon>Lachnellula</taxon>
    </lineage>
</organism>
<feature type="non-terminal residue" evidence="13">
    <location>
        <position position="239"/>
    </location>
</feature>
<feature type="coiled-coil region" evidence="10">
    <location>
        <begin position="3"/>
        <end position="33"/>
    </location>
</feature>
<accession>A0A8T9BW05</accession>
<feature type="region of interest" description="Disordered" evidence="11">
    <location>
        <begin position="135"/>
        <end position="173"/>
    </location>
</feature>
<evidence type="ECO:0000313" key="13">
    <source>
        <dbReference type="EMBL" id="TVY60665.1"/>
    </source>
</evidence>
<dbReference type="PANTHER" id="PTHR12825">
    <property type="entry name" value="BNIP1-RELATED"/>
    <property type="match status" value="1"/>
</dbReference>
<comment type="similarity">
    <text evidence="9">Belongs to the SEC20 family.</text>
</comment>
<keyword evidence="8" id="KW-0472">Membrane</keyword>
<evidence type="ECO:0000256" key="10">
    <source>
        <dbReference type="SAM" id="Coils"/>
    </source>
</evidence>
<dbReference type="GO" id="GO:0006890">
    <property type="term" value="P:retrograde vesicle-mediated transport, Golgi to endoplasmic reticulum"/>
    <property type="evidence" value="ECO:0007669"/>
    <property type="project" value="InterPro"/>
</dbReference>
<keyword evidence="5" id="KW-0931">ER-Golgi transport</keyword>
<protein>
    <recommendedName>
        <fullName evidence="12">Sec20 C-terminal domain-containing protein</fullName>
    </recommendedName>
</protein>
<keyword evidence="14" id="KW-1185">Reference proteome</keyword>
<name>A0A8T9BW05_9HELO</name>
<dbReference type="Proteomes" id="UP000469558">
    <property type="component" value="Unassembled WGS sequence"/>
</dbReference>
<evidence type="ECO:0000256" key="1">
    <source>
        <dbReference type="ARBA" id="ARBA00004163"/>
    </source>
</evidence>
<gene>
    <name evidence="13" type="ORF">LSUE1_G006621</name>
</gene>
<evidence type="ECO:0000313" key="14">
    <source>
        <dbReference type="Proteomes" id="UP000469558"/>
    </source>
</evidence>
<dbReference type="OrthoDB" id="46868at2759"/>
<keyword evidence="6" id="KW-1133">Transmembrane helix</keyword>
<evidence type="ECO:0000256" key="3">
    <source>
        <dbReference type="ARBA" id="ARBA00022692"/>
    </source>
</evidence>
<evidence type="ECO:0000259" key="12">
    <source>
        <dbReference type="Pfam" id="PF03908"/>
    </source>
</evidence>
<sequence length="239" mass="26437">MSFQSVSEQLAALQEANQQLKTLIDRLATINFQPGSLPLDSDDDNVIAELAGEIAGMLKEQDEDFELLREEVIDLEEGRPGSELGQRKESLGLGVQRAVKELKTCEIAFRKAQIQAKRNLQAAQRAEKQLLLESYSQPRSSTSSPAPGTTAFPPRRKPRSEMTKEEREVNASSDVTAALRRTHDMMASELSRSQFAHDTLKESTAALAELSETYSTLDNLLSSSRNLLGTLLRSQKSDT</sequence>
<comment type="caution">
    <text evidence="13">The sequence shown here is derived from an EMBL/GenBank/DDBJ whole genome shotgun (WGS) entry which is preliminary data.</text>
</comment>
<keyword evidence="3" id="KW-0812">Transmembrane</keyword>
<comment type="subcellular location">
    <subcellularLocation>
        <location evidence="1">Endoplasmic reticulum membrane</location>
        <topology evidence="1">Single-pass type IV membrane protein</topology>
    </subcellularLocation>
</comment>
<feature type="compositionally biased region" description="Low complexity" evidence="11">
    <location>
        <begin position="135"/>
        <end position="153"/>
    </location>
</feature>
<reference evidence="13 14" key="1">
    <citation type="submission" date="2018-05" db="EMBL/GenBank/DDBJ databases">
        <title>Genome sequencing and assembly of the regulated plant pathogen Lachnellula willkommii and related sister species for the development of diagnostic species identification markers.</title>
        <authorList>
            <person name="Giroux E."/>
            <person name="Bilodeau G."/>
        </authorList>
    </citation>
    <scope>NUCLEOTIDE SEQUENCE [LARGE SCALE GENOMIC DNA]</scope>
    <source>
        <strain evidence="13 14">CBS 268.59</strain>
    </source>
</reference>
<dbReference type="GO" id="GO:0005789">
    <property type="term" value="C:endoplasmic reticulum membrane"/>
    <property type="evidence" value="ECO:0007669"/>
    <property type="project" value="UniProtKB-SubCell"/>
</dbReference>
<evidence type="ECO:0000256" key="4">
    <source>
        <dbReference type="ARBA" id="ARBA00022824"/>
    </source>
</evidence>
<dbReference type="PANTHER" id="PTHR12825:SF0">
    <property type="entry name" value="VESICLE TRANSPORT PROTEIN SEC20"/>
    <property type="match status" value="1"/>
</dbReference>
<dbReference type="InterPro" id="IPR005606">
    <property type="entry name" value="Sec20"/>
</dbReference>
<keyword evidence="7 10" id="KW-0175">Coiled coil</keyword>
<evidence type="ECO:0000256" key="9">
    <source>
        <dbReference type="ARBA" id="ARBA00037934"/>
    </source>
</evidence>
<evidence type="ECO:0000256" key="11">
    <source>
        <dbReference type="SAM" id="MobiDB-lite"/>
    </source>
</evidence>
<feature type="compositionally biased region" description="Basic and acidic residues" evidence="11">
    <location>
        <begin position="159"/>
        <end position="169"/>
    </location>
</feature>
<evidence type="ECO:0000256" key="8">
    <source>
        <dbReference type="ARBA" id="ARBA00023136"/>
    </source>
</evidence>